<gene>
    <name evidence="2" type="ORF">EGYM00163_LOCUS28924</name>
</gene>
<evidence type="ECO:0000313" key="2">
    <source>
        <dbReference type="EMBL" id="CAE0817756.1"/>
    </source>
</evidence>
<organism evidence="2">
    <name type="scientific">Eutreptiella gymnastica</name>
    <dbReference type="NCBI Taxonomy" id="73025"/>
    <lineage>
        <taxon>Eukaryota</taxon>
        <taxon>Discoba</taxon>
        <taxon>Euglenozoa</taxon>
        <taxon>Euglenida</taxon>
        <taxon>Spirocuta</taxon>
        <taxon>Euglenophyceae</taxon>
        <taxon>Eutreptiales</taxon>
        <taxon>Eutreptiaceae</taxon>
        <taxon>Eutreptiella</taxon>
    </lineage>
</organism>
<evidence type="ECO:0000256" key="1">
    <source>
        <dbReference type="SAM" id="MobiDB-lite"/>
    </source>
</evidence>
<dbReference type="AlphaFoldDB" id="A0A7S4LB55"/>
<proteinExistence type="predicted"/>
<accession>A0A7S4LB55</accession>
<name>A0A7S4LB55_9EUGL</name>
<sequence>MPMPWEHDGVQLLPPGGECGLPRTGPQGMVPVACGGWGGSNALVCTRTNTRAVVGSDETASAQAEGRCGWILRQGRTAEPWRGLGAAGAYRSLPSAFPALFLPVRSMWGVSKGVTPRPTHEVRRAAPGKRVAEWQRATDPGTPAPAFDTAGDGAR</sequence>
<reference evidence="2" key="1">
    <citation type="submission" date="2021-01" db="EMBL/GenBank/DDBJ databases">
        <authorList>
            <person name="Corre E."/>
            <person name="Pelletier E."/>
            <person name="Niang G."/>
            <person name="Scheremetjew M."/>
            <person name="Finn R."/>
            <person name="Kale V."/>
            <person name="Holt S."/>
            <person name="Cochrane G."/>
            <person name="Meng A."/>
            <person name="Brown T."/>
            <person name="Cohen L."/>
        </authorList>
    </citation>
    <scope>NUCLEOTIDE SEQUENCE</scope>
    <source>
        <strain evidence="2">CCMP1594</strain>
    </source>
</reference>
<dbReference type="EMBL" id="HBJA01082845">
    <property type="protein sequence ID" value="CAE0817756.1"/>
    <property type="molecule type" value="Transcribed_RNA"/>
</dbReference>
<protein>
    <submittedName>
        <fullName evidence="2">Uncharacterized protein</fullName>
    </submittedName>
</protein>
<feature type="region of interest" description="Disordered" evidence="1">
    <location>
        <begin position="129"/>
        <end position="155"/>
    </location>
</feature>